<keyword evidence="2 4" id="KW-0503">Monooxygenase</keyword>
<evidence type="ECO:0000256" key="2">
    <source>
        <dbReference type="ARBA" id="ARBA00023033"/>
    </source>
</evidence>
<organism evidence="4 5">
    <name type="scientific">Virgisporangium aliadipatigenens</name>
    <dbReference type="NCBI Taxonomy" id="741659"/>
    <lineage>
        <taxon>Bacteria</taxon>
        <taxon>Bacillati</taxon>
        <taxon>Actinomycetota</taxon>
        <taxon>Actinomycetes</taxon>
        <taxon>Micromonosporales</taxon>
        <taxon>Micromonosporaceae</taxon>
        <taxon>Virgisporangium</taxon>
    </lineage>
</organism>
<dbReference type="InterPro" id="IPR050493">
    <property type="entry name" value="FAD-dep_Monooxygenase_BioMet"/>
</dbReference>
<dbReference type="PANTHER" id="PTHR13789">
    <property type="entry name" value="MONOOXYGENASE"/>
    <property type="match status" value="1"/>
</dbReference>
<protein>
    <submittedName>
        <fullName evidence="4">Monooxygenase</fullName>
    </submittedName>
</protein>
<accession>A0A8J3YJ74</accession>
<dbReference type="PRINTS" id="PR00420">
    <property type="entry name" value="RNGMNOXGNASE"/>
</dbReference>
<keyword evidence="5" id="KW-1185">Reference proteome</keyword>
<evidence type="ECO:0000313" key="4">
    <source>
        <dbReference type="EMBL" id="GIJ44955.1"/>
    </source>
</evidence>
<name>A0A8J3YJ74_9ACTN</name>
<dbReference type="AlphaFoldDB" id="A0A8J3YJ74"/>
<keyword evidence="1" id="KW-0560">Oxidoreductase</keyword>
<dbReference type="Proteomes" id="UP000619260">
    <property type="component" value="Unassembled WGS sequence"/>
</dbReference>
<gene>
    <name evidence="4" type="ORF">Val02_18410</name>
</gene>
<feature type="domain" description="FAD-binding" evidence="3">
    <location>
        <begin position="5"/>
        <end position="70"/>
    </location>
</feature>
<dbReference type="InterPro" id="IPR002938">
    <property type="entry name" value="FAD-bd"/>
</dbReference>
<dbReference type="RefSeq" id="WP_203898508.1">
    <property type="nucleotide sequence ID" value="NZ_BOPF01000005.1"/>
</dbReference>
<evidence type="ECO:0000313" key="5">
    <source>
        <dbReference type="Proteomes" id="UP000619260"/>
    </source>
</evidence>
<sequence length="359" mass="38021">MGREAIVVGGGIGGLTMAIALHRRGWRVRVYERAAALTEVGAGISLWPNAVRALDTLGLGDAVRARGTVEIAGAIRAPDGRVLFRQPLDAVVRRHGTPLVLHRAHLLEVLAGAVPDGAVECGKTFDRMEQADLVVGADGIRSTVRGLTWPDAPAPRYAGYTAWRAVGPAPDGGLREGGETWGRGVRFGYAPLGDGRVYWYATANAPEGSTWSPDALREIFAGWHGPIPALVASAGEVLRHDLYDLDGMPSYARGTVALVGDAAHAMTPNLGQGACQAIEDAVTLAAVVGDDVPAGLRRYDALRRPRARWMVRQSRRAGMLAQLSSPPLVAVRDALLPRVPASAMRGVLERALTWSPPAA</sequence>
<dbReference type="EMBL" id="BOPF01000005">
    <property type="protein sequence ID" value="GIJ44955.1"/>
    <property type="molecule type" value="Genomic_DNA"/>
</dbReference>
<evidence type="ECO:0000259" key="3">
    <source>
        <dbReference type="Pfam" id="PF01494"/>
    </source>
</evidence>
<dbReference type="InterPro" id="IPR036188">
    <property type="entry name" value="FAD/NAD-bd_sf"/>
</dbReference>
<dbReference type="GO" id="GO:0004497">
    <property type="term" value="F:monooxygenase activity"/>
    <property type="evidence" value="ECO:0007669"/>
    <property type="project" value="UniProtKB-KW"/>
</dbReference>
<proteinExistence type="predicted"/>
<dbReference type="PANTHER" id="PTHR13789:SF309">
    <property type="entry name" value="PUTATIVE (AFU_ORTHOLOGUE AFUA_6G14510)-RELATED"/>
    <property type="match status" value="1"/>
</dbReference>
<dbReference type="SUPFAM" id="SSF51905">
    <property type="entry name" value="FAD/NAD(P)-binding domain"/>
    <property type="match status" value="1"/>
</dbReference>
<dbReference type="GO" id="GO:0071949">
    <property type="term" value="F:FAD binding"/>
    <property type="evidence" value="ECO:0007669"/>
    <property type="project" value="InterPro"/>
</dbReference>
<comment type="caution">
    <text evidence="4">The sequence shown here is derived from an EMBL/GenBank/DDBJ whole genome shotgun (WGS) entry which is preliminary data.</text>
</comment>
<dbReference type="Gene3D" id="3.50.50.60">
    <property type="entry name" value="FAD/NAD(P)-binding domain"/>
    <property type="match status" value="1"/>
</dbReference>
<evidence type="ECO:0000256" key="1">
    <source>
        <dbReference type="ARBA" id="ARBA00023002"/>
    </source>
</evidence>
<reference evidence="4" key="1">
    <citation type="submission" date="2021-01" db="EMBL/GenBank/DDBJ databases">
        <title>Whole genome shotgun sequence of Virgisporangium aliadipatigenens NBRC 105644.</title>
        <authorList>
            <person name="Komaki H."/>
            <person name="Tamura T."/>
        </authorList>
    </citation>
    <scope>NUCLEOTIDE SEQUENCE</scope>
    <source>
        <strain evidence="4">NBRC 105644</strain>
    </source>
</reference>
<dbReference type="Pfam" id="PF01494">
    <property type="entry name" value="FAD_binding_3"/>
    <property type="match status" value="2"/>
</dbReference>
<feature type="domain" description="FAD-binding" evidence="3">
    <location>
        <begin position="250"/>
        <end position="314"/>
    </location>
</feature>